<proteinExistence type="predicted"/>
<dbReference type="RefSeq" id="WP_115829635.1">
    <property type="nucleotide sequence ID" value="NZ_QNUL01000003.1"/>
</dbReference>
<organism evidence="1 2">
    <name type="scientific">Dyadobacter luteus</name>
    <dbReference type="NCBI Taxonomy" id="2259619"/>
    <lineage>
        <taxon>Bacteria</taxon>
        <taxon>Pseudomonadati</taxon>
        <taxon>Bacteroidota</taxon>
        <taxon>Cytophagia</taxon>
        <taxon>Cytophagales</taxon>
        <taxon>Spirosomataceae</taxon>
        <taxon>Dyadobacter</taxon>
    </lineage>
</organism>
<comment type="caution">
    <text evidence="1">The sequence shown here is derived from an EMBL/GenBank/DDBJ whole genome shotgun (WGS) entry which is preliminary data.</text>
</comment>
<evidence type="ECO:0000313" key="2">
    <source>
        <dbReference type="Proteomes" id="UP000256373"/>
    </source>
</evidence>
<sequence>MRVTLFAAVALLGAMTLSCQEDKLTTENQLLQSNGTIFKSVEGSVILRDGILDFENTDVLIAFKKKITEDTSFQQSVRDQTGNNLLVSQLDKQTISGQKKEILENLAPAYPFILNNDAAYVVGKEYVRFGQRNQYAIEEAKKNEINWGDEENIDNKKVSVFKYGKFTKVLSSDSPNARADFGPWQDLVGGGQREFYQVSPTSGDRKWIDEIYSRQAYLGTARNPNNPSDPNWYDRHDISVTFLIRLFSKSGRRWNNTTIARELTPHFSWQLKFGPNPSTAPVFGSGTVGPPCCVSVVPVTIYTSGDYFLPMADLTYVDVYGTHNSSLWYLEGSGTIKHRITGDVAANDWTRSWTW</sequence>
<dbReference type="EMBL" id="QNUL01000003">
    <property type="protein sequence ID" value="REA63047.1"/>
    <property type="molecule type" value="Genomic_DNA"/>
</dbReference>
<gene>
    <name evidence="1" type="ORF">DSL64_05340</name>
</gene>
<reference evidence="1 2" key="1">
    <citation type="submission" date="2018-07" db="EMBL/GenBank/DDBJ databases">
        <title>Dyadobacter roseus sp. nov., isolated from rose rhizosphere soil.</title>
        <authorList>
            <person name="Chen L."/>
        </authorList>
    </citation>
    <scope>NUCLEOTIDE SEQUENCE [LARGE SCALE GENOMIC DNA]</scope>
    <source>
        <strain evidence="1 2">RS19</strain>
    </source>
</reference>
<protein>
    <submittedName>
        <fullName evidence="1">Uncharacterized protein</fullName>
    </submittedName>
</protein>
<name>A0A3D8YFJ7_9BACT</name>
<accession>A0A3D8YFJ7</accession>
<dbReference type="PROSITE" id="PS51257">
    <property type="entry name" value="PROKAR_LIPOPROTEIN"/>
    <property type="match status" value="1"/>
</dbReference>
<keyword evidence="2" id="KW-1185">Reference proteome</keyword>
<dbReference type="OrthoDB" id="924517at2"/>
<dbReference type="AlphaFoldDB" id="A0A3D8YFJ7"/>
<dbReference type="Proteomes" id="UP000256373">
    <property type="component" value="Unassembled WGS sequence"/>
</dbReference>
<evidence type="ECO:0000313" key="1">
    <source>
        <dbReference type="EMBL" id="REA63047.1"/>
    </source>
</evidence>